<protein>
    <submittedName>
        <fullName evidence="1">Uncharacterized protein</fullName>
    </submittedName>
</protein>
<proteinExistence type="predicted"/>
<dbReference type="EMBL" id="JBGOOT010000002">
    <property type="protein sequence ID" value="MEZ8194320.1"/>
    <property type="molecule type" value="Genomic_DNA"/>
</dbReference>
<reference evidence="1 2" key="1">
    <citation type="submission" date="2024-06" db="EMBL/GenBank/DDBJ databases">
        <authorList>
            <person name="Steensen K."/>
            <person name="Seneca J."/>
            <person name="Bartlau N."/>
            <person name="Yu A.X."/>
            <person name="Polz M.F."/>
        </authorList>
    </citation>
    <scope>NUCLEOTIDE SEQUENCE [LARGE SCALE GENOMIC DNA]</scope>
    <source>
        <strain evidence="1 2">FF146</strain>
    </source>
</reference>
<dbReference type="RefSeq" id="WP_017052764.1">
    <property type="nucleotide sequence ID" value="NZ_AP025473.1"/>
</dbReference>
<accession>A0ABV4M478</accession>
<evidence type="ECO:0000313" key="1">
    <source>
        <dbReference type="EMBL" id="MEZ8194320.1"/>
    </source>
</evidence>
<gene>
    <name evidence="1" type="ORF">ACED38_05380</name>
</gene>
<sequence>MEKAINALGIAIIASKYAGVILFAGLTLSTGALAADALYLTGAENND</sequence>
<name>A0ABV4M478_9VIBR</name>
<comment type="caution">
    <text evidence="1">The sequence shown here is derived from an EMBL/GenBank/DDBJ whole genome shotgun (WGS) entry which is preliminary data.</text>
</comment>
<keyword evidence="2" id="KW-1185">Reference proteome</keyword>
<dbReference type="Proteomes" id="UP001569153">
    <property type="component" value="Unassembled WGS sequence"/>
</dbReference>
<evidence type="ECO:0000313" key="2">
    <source>
        <dbReference type="Proteomes" id="UP001569153"/>
    </source>
</evidence>
<organism evidence="1 2">
    <name type="scientific">Vibrio cortegadensis</name>
    <dbReference type="NCBI Taxonomy" id="1328770"/>
    <lineage>
        <taxon>Bacteria</taxon>
        <taxon>Pseudomonadati</taxon>
        <taxon>Pseudomonadota</taxon>
        <taxon>Gammaproteobacteria</taxon>
        <taxon>Vibrionales</taxon>
        <taxon>Vibrionaceae</taxon>
        <taxon>Vibrio</taxon>
    </lineage>
</organism>